<organism evidence="3 5">
    <name type="scientific">Ignatzschineria cameli</name>
    <dbReference type="NCBI Taxonomy" id="2182793"/>
    <lineage>
        <taxon>Bacteria</taxon>
        <taxon>Pseudomonadati</taxon>
        <taxon>Pseudomonadota</taxon>
        <taxon>Gammaproteobacteria</taxon>
        <taxon>Cardiobacteriales</taxon>
        <taxon>Ignatzschineriaceae</taxon>
        <taxon>Ignatzschineria</taxon>
    </lineage>
</organism>
<name>A0A2U2AQC7_9GAMM</name>
<comment type="caution">
    <text evidence="3">The sequence shown here is derived from an EMBL/GenBank/DDBJ whole genome shotgun (WGS) entry which is preliminary data.</text>
</comment>
<keyword evidence="2" id="KW-0732">Signal</keyword>
<feature type="chain" id="PRO_5015732315" description="Type VI secretion system-associated protein TagO" evidence="2">
    <location>
        <begin position="19"/>
        <end position="195"/>
    </location>
</feature>
<dbReference type="Proteomes" id="UP000245217">
    <property type="component" value="Unassembled WGS sequence"/>
</dbReference>
<dbReference type="InterPro" id="IPR017738">
    <property type="entry name" value="T6SS-assoc_VCA0118"/>
</dbReference>
<protein>
    <recommendedName>
        <fullName evidence="7">Type VI secretion system-associated protein TagO</fullName>
    </recommendedName>
</protein>
<proteinExistence type="predicted"/>
<feature type="coiled-coil region" evidence="1">
    <location>
        <begin position="37"/>
        <end position="64"/>
    </location>
</feature>
<dbReference type="EMBL" id="QEWV01000005">
    <property type="protein sequence ID" value="PWD91720.1"/>
    <property type="molecule type" value="Genomic_DNA"/>
</dbReference>
<evidence type="ECO:0000313" key="6">
    <source>
        <dbReference type="Proteomes" id="UP000245217"/>
    </source>
</evidence>
<dbReference type="OrthoDB" id="7831428at2"/>
<dbReference type="Proteomes" id="UP000245059">
    <property type="component" value="Unassembled WGS sequence"/>
</dbReference>
<dbReference type="RefSeq" id="WP_109201850.1">
    <property type="nucleotide sequence ID" value="NZ_QEWS01000005.1"/>
</dbReference>
<dbReference type="EMBL" id="QEWW01000004">
    <property type="protein sequence ID" value="PWD85832.1"/>
    <property type="molecule type" value="Genomic_DNA"/>
</dbReference>
<dbReference type="AlphaFoldDB" id="A0A2U2AQC7"/>
<evidence type="ECO:0000313" key="5">
    <source>
        <dbReference type="Proteomes" id="UP000245059"/>
    </source>
</evidence>
<evidence type="ECO:0000313" key="3">
    <source>
        <dbReference type="EMBL" id="PWD85832.1"/>
    </source>
</evidence>
<evidence type="ECO:0008006" key="7">
    <source>
        <dbReference type="Google" id="ProtNLM"/>
    </source>
</evidence>
<keyword evidence="6" id="KW-1185">Reference proteome</keyword>
<gene>
    <name evidence="3" type="ORF">DC077_07320</name>
    <name evidence="4" type="ORF">DC078_06940</name>
</gene>
<reference evidence="5 6" key="2">
    <citation type="submission" date="2018-05" db="EMBL/GenBank/DDBJ databases">
        <title>Ignatzschineria dubaiensis sp. nov., isolated from necrotic foot tissues of dromedaries (Camelus dromedarius) and associated maggots in Dubai, United Arab Emirates.</title>
        <authorList>
            <person name="Tsang C.C."/>
            <person name="Tang J.Y.M."/>
            <person name="Fong J.Y.H."/>
            <person name="Kinne J."/>
            <person name="Lee H.H."/>
            <person name="Joseph M."/>
            <person name="Jose S."/>
            <person name="Schuster R.K."/>
            <person name="Tang Y."/>
            <person name="Sivakumar S."/>
            <person name="Chen J.H.K."/>
            <person name="Teng J.L.L."/>
            <person name="Lau S.K.P."/>
            <person name="Wernery U."/>
            <person name="Woo P.C.Y."/>
        </authorList>
    </citation>
    <scope>NUCLEOTIDE SEQUENCE [LARGE SCALE GENOMIC DNA]</scope>
    <source>
        <strain evidence="5">UAE-HKU57</strain>
        <strain evidence="6">UAE-HKU58</strain>
    </source>
</reference>
<dbReference type="Pfam" id="PF11319">
    <property type="entry name" value="VasI"/>
    <property type="match status" value="1"/>
</dbReference>
<feature type="signal peptide" evidence="2">
    <location>
        <begin position="1"/>
        <end position="18"/>
    </location>
</feature>
<evidence type="ECO:0000256" key="2">
    <source>
        <dbReference type="SAM" id="SignalP"/>
    </source>
</evidence>
<evidence type="ECO:0000256" key="1">
    <source>
        <dbReference type="SAM" id="Coils"/>
    </source>
</evidence>
<evidence type="ECO:0000313" key="4">
    <source>
        <dbReference type="EMBL" id="PWD91720.1"/>
    </source>
</evidence>
<sequence>MKKLFFSVALFSLSAAYASNCSSIENDIARLACYDKNAENSKNNENEQNESDKLKKEYDDWIVNITESPLDDSKEVTIIKFANDYKNKRSPAILMLRCQRDKTDAFVSWDEYLGSNNMKVAYRIDKEEAKNSWWNASSNGQASFIPKPISFIKSLEGKETIYIEAEKYRGGRVSATFDISGIKEVIEPLRKACNW</sequence>
<reference evidence="3" key="1">
    <citation type="journal article" date="2018" name="Genome Announc.">
        <title>Ignatzschineria cameli sp. nov., isolated from necrotic foot tissue of dromedaries (Camelus dromedarius) and associated maggots (Wohlfahrtia species) in Dubai.</title>
        <authorList>
            <person name="Tsang C.C."/>
            <person name="Tang J.Y."/>
            <person name="Fong J.Y."/>
            <person name="Kinne J."/>
            <person name="Lee H.H."/>
            <person name="Joseph M."/>
            <person name="Jose S."/>
            <person name="Schuster R.K."/>
            <person name="Tang Y."/>
            <person name="Sivakumar S."/>
            <person name="Chen J.H."/>
            <person name="Teng J.L."/>
            <person name="Lau S.K."/>
            <person name="Wernery U."/>
            <person name="Woo P.C."/>
        </authorList>
    </citation>
    <scope>NUCLEOTIDE SEQUENCE</scope>
    <source>
        <strain evidence="3">UAE-HKU57</strain>
        <strain evidence="4">UAE-HKU58</strain>
    </source>
</reference>
<accession>A0A2U2AQC7</accession>
<keyword evidence="1" id="KW-0175">Coiled coil</keyword>